<feature type="region of interest" description="Disordered" evidence="2">
    <location>
        <begin position="440"/>
        <end position="533"/>
    </location>
</feature>
<feature type="compositionally biased region" description="Low complexity" evidence="2">
    <location>
        <begin position="508"/>
        <end position="527"/>
    </location>
</feature>
<feature type="non-terminal residue" evidence="3">
    <location>
        <position position="1089"/>
    </location>
</feature>
<sequence length="1089" mass="118165">MYSKVHGIVATLQRLLELQIGHPKFCSPTRHGRSSSLQAGLAQILLEIQSTLEELTPTLKKKELKSASCGLGFVNLIGKVSACSVKNSSLKRLKTLEKDLIGSMRIMELEVAVDVAAVASSPLRKSPVGIRTMMFEIATGQTGKEVVHCSLDAALTQKTLEQAANFWELHFGVQKHSTSTPEVFSRLIRLHGQRLNGVERDVLARLLDPAETGIVDLRDFTHFVLSFAPFEQCVHFALKCLIEPTGQKVFSWYRWDLFDKEVERTLSMAAPGAFMLYSGSNTGTLQLAIAMGPGTPMMSPREQFPAFVHGIAGEAPGSLPTSEVIHLQIHNNGLGRFRLHGAPADAPTGILGDSWMATESWGSLEDLVVGLQEKQMITTPLEKACCPSVPLAAHAAISNADCPARVAHLGPESEADIDRLPSPDLTLRGGSITAHVGDESCEVPTTTSLDPAASVPLQWTSNPMSGPPPAAQGSECEPCSPATADTKKQQQSQGRESPTSIFDREIPSSSEESAGASQGQAQATASSPEEVQSKAPLEMAHTGLTAADVIANHWGSPEVGCFGLVDMGTHLSPWESRVLEQCAPSAQAKKTTLLEGLKGWVSLASEGRRTGKGSAFDCARTGISKINPVFSAEKRARSGSTGLQTYPLDMNPAEDDDAVAVAQDRQIAPAEGCCELSNLREAAQSVLAQREDERREAAQRLVCLQPGSGGREQRSECDIKRSSWVDVAAAIAELQHVEQRHNERVQATVDDLHPSTGSSSKAGEEEVTGTWMRLCEAELELQRRRQALIAAAAGQAVPFNNPETVNAELLRQKEDMTMIIGQYQEQEALLISALDDLEETKNDLLAECRRSARLQAALEGKASGGEAELESVRLRQEVEELRGELKLMQRTVAIKDDAISTLEGQVDLTRERAEDAGLAVRSLQAELRTARSEVEDRRLRSAIKSLPSLARGADAELSSRADSRGAELQLSPTLWQKLTNAKEEQLQQLRAEFDLLRQELDKVKGKIPALPAGWESKECYFNRSLGVTSWEHPSREGSLTTGKRQISTMSRIPELDKGDMLLGEVEAMTPPLMSPRSPCMPFESPLESL</sequence>
<organism evidence="3 4">
    <name type="scientific">Cymbomonas tetramitiformis</name>
    <dbReference type="NCBI Taxonomy" id="36881"/>
    <lineage>
        <taxon>Eukaryota</taxon>
        <taxon>Viridiplantae</taxon>
        <taxon>Chlorophyta</taxon>
        <taxon>Pyramimonadophyceae</taxon>
        <taxon>Pyramimonadales</taxon>
        <taxon>Pyramimonadaceae</taxon>
        <taxon>Cymbomonas</taxon>
    </lineage>
</organism>
<reference evidence="3 4" key="1">
    <citation type="journal article" date="2015" name="Genome Biol. Evol.">
        <title>Comparative Genomics of a Bacterivorous Green Alga Reveals Evolutionary Causalities and Consequences of Phago-Mixotrophic Mode of Nutrition.</title>
        <authorList>
            <person name="Burns J.A."/>
            <person name="Paasch A."/>
            <person name="Narechania A."/>
            <person name="Kim E."/>
        </authorList>
    </citation>
    <scope>NUCLEOTIDE SEQUENCE [LARGE SCALE GENOMIC DNA]</scope>
    <source>
        <strain evidence="3 4">PLY_AMNH</strain>
    </source>
</reference>
<dbReference type="Proteomes" id="UP001190700">
    <property type="component" value="Unassembled WGS sequence"/>
</dbReference>
<evidence type="ECO:0000313" key="3">
    <source>
        <dbReference type="EMBL" id="KAK3239440.1"/>
    </source>
</evidence>
<dbReference type="AlphaFoldDB" id="A0AAE0EUJ7"/>
<feature type="region of interest" description="Disordered" evidence="2">
    <location>
        <begin position="1069"/>
        <end position="1089"/>
    </location>
</feature>
<comment type="caution">
    <text evidence="3">The sequence shown here is derived from an EMBL/GenBank/DDBJ whole genome shotgun (WGS) entry which is preliminary data.</text>
</comment>
<evidence type="ECO:0000256" key="2">
    <source>
        <dbReference type="SAM" id="MobiDB-lite"/>
    </source>
</evidence>
<feature type="coiled-coil region" evidence="1">
    <location>
        <begin position="823"/>
        <end position="940"/>
    </location>
</feature>
<feature type="compositionally biased region" description="Polar residues" evidence="2">
    <location>
        <begin position="489"/>
        <end position="500"/>
    </location>
</feature>
<protein>
    <submittedName>
        <fullName evidence="3">Uncharacterized protein</fullName>
    </submittedName>
</protein>
<gene>
    <name evidence="3" type="ORF">CYMTET_50636</name>
</gene>
<proteinExistence type="predicted"/>
<evidence type="ECO:0000313" key="4">
    <source>
        <dbReference type="Proteomes" id="UP001190700"/>
    </source>
</evidence>
<accession>A0AAE0EUJ7</accession>
<keyword evidence="1" id="KW-0175">Coiled coil</keyword>
<dbReference type="EMBL" id="LGRX02033913">
    <property type="protein sequence ID" value="KAK3239440.1"/>
    <property type="molecule type" value="Genomic_DNA"/>
</dbReference>
<feature type="coiled-coil region" evidence="1">
    <location>
        <begin position="979"/>
        <end position="1006"/>
    </location>
</feature>
<keyword evidence="4" id="KW-1185">Reference proteome</keyword>
<evidence type="ECO:0000256" key="1">
    <source>
        <dbReference type="SAM" id="Coils"/>
    </source>
</evidence>
<name>A0AAE0EUJ7_9CHLO</name>